<organism evidence="1 2">
    <name type="scientific">Hoeflea prorocentri</name>
    <dbReference type="NCBI Taxonomy" id="1922333"/>
    <lineage>
        <taxon>Bacteria</taxon>
        <taxon>Pseudomonadati</taxon>
        <taxon>Pseudomonadota</taxon>
        <taxon>Alphaproteobacteria</taxon>
        <taxon>Hyphomicrobiales</taxon>
        <taxon>Rhizobiaceae</taxon>
        <taxon>Hoeflea</taxon>
    </lineage>
</organism>
<accession>A0A9X3UIE8</accession>
<evidence type="ECO:0000313" key="1">
    <source>
        <dbReference type="EMBL" id="MDA5398805.1"/>
    </source>
</evidence>
<name>A0A9X3UIE8_9HYPH</name>
<gene>
    <name evidence="1" type="ORF">OQ273_09515</name>
</gene>
<reference evidence="1" key="1">
    <citation type="submission" date="2022-11" db="EMBL/GenBank/DDBJ databases">
        <title>Draft genome sequence of Hoeflea poritis E7-10 and Hoeflea prorocentri PM5-8, separated from scleractinian coral Porites lutea and marine dinoflagellate.</title>
        <authorList>
            <person name="Zhang G."/>
            <person name="Wei Q."/>
            <person name="Cai L."/>
        </authorList>
    </citation>
    <scope>NUCLEOTIDE SEQUENCE</scope>
    <source>
        <strain evidence="1">PM5-8</strain>
    </source>
</reference>
<evidence type="ECO:0000313" key="2">
    <source>
        <dbReference type="Proteomes" id="UP001151234"/>
    </source>
</evidence>
<dbReference type="AlphaFoldDB" id="A0A9X3UIE8"/>
<dbReference type="Proteomes" id="UP001151234">
    <property type="component" value="Unassembled WGS sequence"/>
</dbReference>
<dbReference type="EMBL" id="JAPJZI010000001">
    <property type="protein sequence ID" value="MDA5398805.1"/>
    <property type="molecule type" value="Genomic_DNA"/>
</dbReference>
<dbReference type="RefSeq" id="WP_267990209.1">
    <property type="nucleotide sequence ID" value="NZ_JAPJZI010000001.1"/>
</dbReference>
<protein>
    <submittedName>
        <fullName evidence="1">Uncharacterized protein</fullName>
    </submittedName>
</protein>
<keyword evidence="2" id="KW-1185">Reference proteome</keyword>
<proteinExistence type="predicted"/>
<comment type="caution">
    <text evidence="1">The sequence shown here is derived from an EMBL/GenBank/DDBJ whole genome shotgun (WGS) entry which is preliminary data.</text>
</comment>
<sequence length="157" mass="18781">MTDEDQTPWRERYWWEDELERTLQDRIDRALREGKHRRYYLETDPDRKITLEDCFRFIRTCQSMPEVWDSLANIHIPSPEEEAAGYEWSEEDDKRNDVSNYFLRWYAMKHHPGIRDSALLGPAAVIELYGNGMIDDLFGQEAIDYMLDTRRVEGGDQ</sequence>